<dbReference type="AlphaFoldDB" id="A0A1M4ST29"/>
<accession>A0A1M4ST29</accession>
<dbReference type="InterPro" id="IPR039425">
    <property type="entry name" value="RNA_pol_sigma-70-like"/>
</dbReference>
<name>A0A1M4ST29_9FLAO</name>
<dbReference type="Pfam" id="PF08281">
    <property type="entry name" value="Sigma70_r4_2"/>
    <property type="match status" value="1"/>
</dbReference>
<keyword evidence="2" id="KW-0805">Transcription regulation</keyword>
<dbReference type="Gene3D" id="1.10.10.10">
    <property type="entry name" value="Winged helix-like DNA-binding domain superfamily/Winged helix DNA-binding domain"/>
    <property type="match status" value="1"/>
</dbReference>
<dbReference type="InterPro" id="IPR013325">
    <property type="entry name" value="RNA_pol_sigma_r2"/>
</dbReference>
<dbReference type="GO" id="GO:0003677">
    <property type="term" value="F:DNA binding"/>
    <property type="evidence" value="ECO:0007669"/>
    <property type="project" value="UniProtKB-KW"/>
</dbReference>
<dbReference type="InterPro" id="IPR007627">
    <property type="entry name" value="RNA_pol_sigma70_r2"/>
</dbReference>
<keyword evidence="5" id="KW-0804">Transcription</keyword>
<dbReference type="PANTHER" id="PTHR43133:SF8">
    <property type="entry name" value="RNA POLYMERASE SIGMA FACTOR HI_1459-RELATED"/>
    <property type="match status" value="1"/>
</dbReference>
<feature type="domain" description="RNA polymerase sigma-70 region 2" evidence="6">
    <location>
        <begin position="20"/>
        <end position="81"/>
    </location>
</feature>
<dbReference type="Proteomes" id="UP000184462">
    <property type="component" value="Unassembled WGS sequence"/>
</dbReference>
<organism evidence="8 9">
    <name type="scientific">Psychroflexus salarius</name>
    <dbReference type="NCBI Taxonomy" id="1155689"/>
    <lineage>
        <taxon>Bacteria</taxon>
        <taxon>Pseudomonadati</taxon>
        <taxon>Bacteroidota</taxon>
        <taxon>Flavobacteriia</taxon>
        <taxon>Flavobacteriales</taxon>
        <taxon>Flavobacteriaceae</taxon>
        <taxon>Psychroflexus</taxon>
    </lineage>
</organism>
<dbReference type="InterPro" id="IPR013324">
    <property type="entry name" value="RNA_pol_sigma_r3/r4-like"/>
</dbReference>
<evidence type="ECO:0000259" key="6">
    <source>
        <dbReference type="Pfam" id="PF04542"/>
    </source>
</evidence>
<comment type="similarity">
    <text evidence="1">Belongs to the sigma-70 factor family. ECF subfamily.</text>
</comment>
<dbReference type="NCBIfam" id="TIGR02937">
    <property type="entry name" value="sigma70-ECF"/>
    <property type="match status" value="1"/>
</dbReference>
<evidence type="ECO:0000256" key="5">
    <source>
        <dbReference type="ARBA" id="ARBA00023163"/>
    </source>
</evidence>
<keyword evidence="9" id="KW-1185">Reference proteome</keyword>
<dbReference type="InterPro" id="IPR014284">
    <property type="entry name" value="RNA_pol_sigma-70_dom"/>
</dbReference>
<dbReference type="SUPFAM" id="SSF88659">
    <property type="entry name" value="Sigma3 and sigma4 domains of RNA polymerase sigma factors"/>
    <property type="match status" value="1"/>
</dbReference>
<proteinExistence type="inferred from homology"/>
<dbReference type="GO" id="GO:0006352">
    <property type="term" value="P:DNA-templated transcription initiation"/>
    <property type="evidence" value="ECO:0007669"/>
    <property type="project" value="InterPro"/>
</dbReference>
<dbReference type="Gene3D" id="1.10.1740.10">
    <property type="match status" value="1"/>
</dbReference>
<dbReference type="InterPro" id="IPR013249">
    <property type="entry name" value="RNA_pol_sigma70_r4_t2"/>
</dbReference>
<dbReference type="GO" id="GO:0016987">
    <property type="term" value="F:sigma factor activity"/>
    <property type="evidence" value="ECO:0007669"/>
    <property type="project" value="UniProtKB-KW"/>
</dbReference>
<evidence type="ECO:0000313" key="8">
    <source>
        <dbReference type="EMBL" id="SHE35346.1"/>
    </source>
</evidence>
<evidence type="ECO:0000259" key="7">
    <source>
        <dbReference type="Pfam" id="PF08281"/>
    </source>
</evidence>
<dbReference type="SUPFAM" id="SSF88946">
    <property type="entry name" value="Sigma2 domain of RNA polymerase sigma factors"/>
    <property type="match status" value="1"/>
</dbReference>
<dbReference type="Pfam" id="PF04542">
    <property type="entry name" value="Sigma70_r2"/>
    <property type="match status" value="1"/>
</dbReference>
<evidence type="ECO:0000256" key="2">
    <source>
        <dbReference type="ARBA" id="ARBA00023015"/>
    </source>
</evidence>
<dbReference type="EMBL" id="FQTW01000001">
    <property type="protein sequence ID" value="SHE35346.1"/>
    <property type="molecule type" value="Genomic_DNA"/>
</dbReference>
<dbReference type="InterPro" id="IPR036388">
    <property type="entry name" value="WH-like_DNA-bd_sf"/>
</dbReference>
<gene>
    <name evidence="8" type="ORF">SAMN05444278_101314</name>
</gene>
<dbReference type="STRING" id="1155689.SAMN05444278_101314"/>
<dbReference type="PANTHER" id="PTHR43133">
    <property type="entry name" value="RNA POLYMERASE ECF-TYPE SIGMA FACTO"/>
    <property type="match status" value="1"/>
</dbReference>
<protein>
    <submittedName>
        <fullName evidence="8">RNA polymerase sigma-70 factor, ECF subfamily</fullName>
    </submittedName>
</protein>
<reference evidence="8 9" key="1">
    <citation type="submission" date="2016-11" db="EMBL/GenBank/DDBJ databases">
        <authorList>
            <person name="Jaros S."/>
            <person name="Januszkiewicz K."/>
            <person name="Wedrychowicz H."/>
        </authorList>
    </citation>
    <scope>NUCLEOTIDE SEQUENCE [LARGE SCALE GENOMIC DNA]</scope>
    <source>
        <strain evidence="8 9">DSM 25661</strain>
    </source>
</reference>
<evidence type="ECO:0000313" key="9">
    <source>
        <dbReference type="Proteomes" id="UP000184462"/>
    </source>
</evidence>
<evidence type="ECO:0000256" key="1">
    <source>
        <dbReference type="ARBA" id="ARBA00010641"/>
    </source>
</evidence>
<feature type="domain" description="RNA polymerase sigma factor 70 region 4 type 2" evidence="7">
    <location>
        <begin position="112"/>
        <end position="163"/>
    </location>
</feature>
<keyword evidence="4" id="KW-0238">DNA-binding</keyword>
<evidence type="ECO:0000256" key="4">
    <source>
        <dbReference type="ARBA" id="ARBA00023125"/>
    </source>
</evidence>
<sequence length="172" mass="19996">MKTNQNQMNADLFMHQIEPMQAKLFRLARRLLVSQDAAKDAVQDVMVKLWEKRSQLADKSNLEAFAMTVTKNHCYDQLKLKRNQNVSLTHENIEDNAKNIDQVIETQDQVQKLNNCIAALPINYRMLIQLRDIEAYSFEDIAGIMEMSETNVRVTLSRARKALVKQMKRQQS</sequence>
<dbReference type="CDD" id="cd06171">
    <property type="entry name" value="Sigma70_r4"/>
    <property type="match status" value="1"/>
</dbReference>
<evidence type="ECO:0000256" key="3">
    <source>
        <dbReference type="ARBA" id="ARBA00023082"/>
    </source>
</evidence>
<keyword evidence="3" id="KW-0731">Sigma factor</keyword>